<keyword evidence="2" id="KW-1003">Cell membrane</keyword>
<feature type="transmembrane region" description="Helical" evidence="6">
    <location>
        <begin position="146"/>
        <end position="165"/>
    </location>
</feature>
<keyword evidence="5 6" id="KW-0472">Membrane</keyword>
<sequence>MLDPYCGAAPLPAEWLGRWNLDPVLIAALVGFGALHLGLLRRERVASSVDMDSRMLSAATAWSLLAVLFVSPLCALTSALFSARVAHHAILVAVVAPLLVLAWPRRPMPATIGRASGTAAFIVHMVLLWLWHAPAPYAAALGDPRIFWVMELSLLGSAIWLWSAVLSPAARLGGALALLLGSVVQMGLLGAVITFARTPLYDAHLGVTTPWGLGALQDQQLAGLIMWVPASIPYLAAALALLASRLAPAVADDFAR</sequence>
<feature type="transmembrane region" description="Helical" evidence="6">
    <location>
        <begin position="61"/>
        <end position="79"/>
    </location>
</feature>
<reference evidence="7" key="1">
    <citation type="submission" date="2020-07" db="EMBL/GenBank/DDBJ databases">
        <title>Huge and variable diversity of episymbiotic CPR bacteria and DPANN archaea in groundwater ecosystems.</title>
        <authorList>
            <person name="He C.Y."/>
            <person name="Keren R."/>
            <person name="Whittaker M."/>
            <person name="Farag I.F."/>
            <person name="Doudna J."/>
            <person name="Cate J.H.D."/>
            <person name="Banfield J.F."/>
        </authorList>
    </citation>
    <scope>NUCLEOTIDE SEQUENCE</scope>
    <source>
        <strain evidence="7">NC_groundwater_1818_Pr3_B-0.1um_66_35</strain>
    </source>
</reference>
<feature type="transmembrane region" description="Helical" evidence="6">
    <location>
        <begin position="20"/>
        <end position="40"/>
    </location>
</feature>
<feature type="transmembrane region" description="Helical" evidence="6">
    <location>
        <begin position="221"/>
        <end position="242"/>
    </location>
</feature>
<proteinExistence type="predicted"/>
<dbReference type="Proteomes" id="UP000782519">
    <property type="component" value="Unassembled WGS sequence"/>
</dbReference>
<evidence type="ECO:0000313" key="7">
    <source>
        <dbReference type="EMBL" id="MBI5132880.1"/>
    </source>
</evidence>
<evidence type="ECO:0000256" key="1">
    <source>
        <dbReference type="ARBA" id="ARBA00004651"/>
    </source>
</evidence>
<comment type="caution">
    <text evidence="7">The sequence shown here is derived from an EMBL/GenBank/DDBJ whole genome shotgun (WGS) entry which is preliminary data.</text>
</comment>
<feature type="transmembrane region" description="Helical" evidence="6">
    <location>
        <begin position="115"/>
        <end position="134"/>
    </location>
</feature>
<feature type="transmembrane region" description="Helical" evidence="6">
    <location>
        <begin position="85"/>
        <end position="103"/>
    </location>
</feature>
<evidence type="ECO:0000256" key="5">
    <source>
        <dbReference type="ARBA" id="ARBA00023136"/>
    </source>
</evidence>
<evidence type="ECO:0000256" key="3">
    <source>
        <dbReference type="ARBA" id="ARBA00022692"/>
    </source>
</evidence>
<feature type="transmembrane region" description="Helical" evidence="6">
    <location>
        <begin position="172"/>
        <end position="196"/>
    </location>
</feature>
<keyword evidence="4 6" id="KW-1133">Transmembrane helix</keyword>
<keyword evidence="3 6" id="KW-0812">Transmembrane</keyword>
<organism evidence="7 8">
    <name type="scientific">Rhodopseudomonas palustris</name>
    <dbReference type="NCBI Taxonomy" id="1076"/>
    <lineage>
        <taxon>Bacteria</taxon>
        <taxon>Pseudomonadati</taxon>
        <taxon>Pseudomonadota</taxon>
        <taxon>Alphaproteobacteria</taxon>
        <taxon>Hyphomicrobiales</taxon>
        <taxon>Nitrobacteraceae</taxon>
        <taxon>Rhodopseudomonas</taxon>
    </lineage>
</organism>
<evidence type="ECO:0000256" key="2">
    <source>
        <dbReference type="ARBA" id="ARBA00022475"/>
    </source>
</evidence>
<comment type="subcellular location">
    <subcellularLocation>
        <location evidence="1">Cell membrane</location>
        <topology evidence="1">Multi-pass membrane protein</topology>
    </subcellularLocation>
</comment>
<accession>A0A933S1V8</accession>
<dbReference type="AlphaFoldDB" id="A0A933S1V8"/>
<dbReference type="InterPro" id="IPR019108">
    <property type="entry name" value="Caa3_assmbl_CtaG-rel"/>
</dbReference>
<protein>
    <submittedName>
        <fullName evidence="7">Cytochrome c oxidase assembly protein</fullName>
    </submittedName>
</protein>
<evidence type="ECO:0000256" key="6">
    <source>
        <dbReference type="SAM" id="Phobius"/>
    </source>
</evidence>
<evidence type="ECO:0000256" key="4">
    <source>
        <dbReference type="ARBA" id="ARBA00022989"/>
    </source>
</evidence>
<name>A0A933S1V8_RHOPL</name>
<dbReference type="GO" id="GO:0005886">
    <property type="term" value="C:plasma membrane"/>
    <property type="evidence" value="ECO:0007669"/>
    <property type="project" value="UniProtKB-SubCell"/>
</dbReference>
<evidence type="ECO:0000313" key="8">
    <source>
        <dbReference type="Proteomes" id="UP000782519"/>
    </source>
</evidence>
<dbReference type="Pfam" id="PF09678">
    <property type="entry name" value="Caa3_CtaG"/>
    <property type="match status" value="1"/>
</dbReference>
<dbReference type="EMBL" id="JACRJB010000073">
    <property type="protein sequence ID" value="MBI5132880.1"/>
    <property type="molecule type" value="Genomic_DNA"/>
</dbReference>
<gene>
    <name evidence="7" type="ORF">HZA66_25865</name>
</gene>